<sequence length="419" mass="45548">MSAPPKRSTTTLLAFVIVFLTLSLVLYPEQGFQAAMSGLKLFWDAVFPALLPFFILSELMLGIGVVHALGVLLEPLMRPLFSVPGVGAFALSMGLAAGYPMDAVITAKFRKNKMCSRIEGERLLAFTNTADPLFMFGSVAVGMFKNPALGMLLAVAHYIAAFLVGVSFKLYGRGAKHTYDSVPQPRRQGNLFVRSYQEMIRAREEDGRPFGKLLGDAVNDSIKTILMICGFIIFFSVLIKVLTLSGVIPLFTWPISGLFTLLGIDQDLVTPFLSGLFEIDIGSAQAAAASASLNQQLLIVSAIIAWSGLSVFAQVASVLTGTDIRFTPYVIARILHAVLAAIITVILYNMGMGQAEATVLAPFSNGAQSTTGILSHVQIAFGALYHWIIIIGITLVLSLAIYMIRRIRVIFWMSRVRDR</sequence>
<feature type="transmembrane region" description="Helical" evidence="1">
    <location>
        <begin position="12"/>
        <end position="29"/>
    </location>
</feature>
<keyword evidence="1" id="KW-0812">Transmembrane</keyword>
<feature type="transmembrane region" description="Helical" evidence="1">
    <location>
        <begin position="41"/>
        <end position="69"/>
    </location>
</feature>
<evidence type="ECO:0000256" key="1">
    <source>
        <dbReference type="SAM" id="Phobius"/>
    </source>
</evidence>
<evidence type="ECO:0000313" key="2">
    <source>
        <dbReference type="EMBL" id="GIM48157.1"/>
    </source>
</evidence>
<feature type="transmembrane region" description="Helical" evidence="1">
    <location>
        <begin position="330"/>
        <end position="350"/>
    </location>
</feature>
<accession>A0AAV4LJZ0</accession>
<feature type="transmembrane region" description="Helical" evidence="1">
    <location>
        <begin position="150"/>
        <end position="171"/>
    </location>
</feature>
<dbReference type="AlphaFoldDB" id="A0AAV4LJZ0"/>
<dbReference type="NCBIfam" id="TIGR02871">
    <property type="entry name" value="spore_ylbJ"/>
    <property type="match status" value="1"/>
</dbReference>
<feature type="transmembrane region" description="Helical" evidence="1">
    <location>
        <begin position="225"/>
        <end position="251"/>
    </location>
</feature>
<protein>
    <submittedName>
        <fullName evidence="2">Sporulation integral membrane protein YlbJ</fullName>
    </submittedName>
</protein>
<dbReference type="InterPro" id="IPR014226">
    <property type="entry name" value="Spore_IM_YlbJ"/>
</dbReference>
<feature type="transmembrane region" description="Helical" evidence="1">
    <location>
        <begin position="297"/>
        <end position="318"/>
    </location>
</feature>
<dbReference type="EMBL" id="BOQE01000001">
    <property type="protein sequence ID" value="GIM48157.1"/>
    <property type="molecule type" value="Genomic_DNA"/>
</dbReference>
<dbReference type="Proteomes" id="UP001057291">
    <property type="component" value="Unassembled WGS sequence"/>
</dbReference>
<dbReference type="RefSeq" id="WP_282201060.1">
    <property type="nucleotide sequence ID" value="NZ_BOQE01000001.1"/>
</dbReference>
<keyword evidence="3" id="KW-1185">Reference proteome</keyword>
<feature type="transmembrane region" description="Helical" evidence="1">
    <location>
        <begin position="81"/>
        <end position="102"/>
    </location>
</feature>
<proteinExistence type="predicted"/>
<keyword evidence="1" id="KW-1133">Transmembrane helix</keyword>
<comment type="caution">
    <text evidence="2">The sequence shown here is derived from an EMBL/GenBank/DDBJ whole genome shotgun (WGS) entry which is preliminary data.</text>
</comment>
<reference evidence="2" key="1">
    <citation type="journal article" date="2023" name="Int. J. Syst. Evol. Microbiol.">
        <title>Collibacillus ludicampi gen. nov., sp. nov., a new soil bacterium of the family Alicyclobacillaceae.</title>
        <authorList>
            <person name="Jojima T."/>
            <person name="Ioku Y."/>
            <person name="Fukuta Y."/>
            <person name="Shirasaka N."/>
            <person name="Matsumura Y."/>
            <person name="Mori M."/>
        </authorList>
    </citation>
    <scope>NUCLEOTIDE SEQUENCE</scope>
    <source>
        <strain evidence="2">TP075</strain>
    </source>
</reference>
<feature type="transmembrane region" description="Helical" evidence="1">
    <location>
        <begin position="384"/>
        <end position="404"/>
    </location>
</feature>
<evidence type="ECO:0000313" key="3">
    <source>
        <dbReference type="Proteomes" id="UP001057291"/>
    </source>
</evidence>
<feature type="transmembrane region" description="Helical" evidence="1">
    <location>
        <begin position="123"/>
        <end position="144"/>
    </location>
</feature>
<organism evidence="2 3">
    <name type="scientific">Collibacillus ludicampi</name>
    <dbReference type="NCBI Taxonomy" id="2771369"/>
    <lineage>
        <taxon>Bacteria</taxon>
        <taxon>Bacillati</taxon>
        <taxon>Bacillota</taxon>
        <taxon>Bacilli</taxon>
        <taxon>Bacillales</taxon>
        <taxon>Alicyclobacillaceae</taxon>
        <taxon>Collibacillus</taxon>
    </lineage>
</organism>
<keyword evidence="1" id="KW-0472">Membrane</keyword>
<gene>
    <name evidence="2" type="ORF">DNHGIG_37060</name>
</gene>
<name>A0AAV4LJZ0_9BACL</name>